<accession>A0ABD2QDM0</accession>
<feature type="region of interest" description="Disordered" evidence="1">
    <location>
        <begin position="610"/>
        <end position="629"/>
    </location>
</feature>
<dbReference type="Proteomes" id="UP001626550">
    <property type="component" value="Unassembled WGS sequence"/>
</dbReference>
<dbReference type="EMBL" id="JBJKFK010000351">
    <property type="protein sequence ID" value="KAL3317648.1"/>
    <property type="molecule type" value="Genomic_DNA"/>
</dbReference>
<proteinExistence type="predicted"/>
<feature type="compositionally biased region" description="Basic and acidic residues" evidence="1">
    <location>
        <begin position="10"/>
        <end position="22"/>
    </location>
</feature>
<comment type="caution">
    <text evidence="2">The sequence shown here is derived from an EMBL/GenBank/DDBJ whole genome shotgun (WGS) entry which is preliminary data.</text>
</comment>
<evidence type="ECO:0000313" key="2">
    <source>
        <dbReference type="EMBL" id="KAL3317648.1"/>
    </source>
</evidence>
<feature type="region of interest" description="Disordered" evidence="1">
    <location>
        <begin position="47"/>
        <end position="69"/>
    </location>
</feature>
<reference evidence="2 3" key="1">
    <citation type="submission" date="2024-11" db="EMBL/GenBank/DDBJ databases">
        <title>Adaptive evolution of stress response genes in parasites aligns with host niche diversity.</title>
        <authorList>
            <person name="Hahn C."/>
            <person name="Resl P."/>
        </authorList>
    </citation>
    <scope>NUCLEOTIDE SEQUENCE [LARGE SCALE GENOMIC DNA]</scope>
    <source>
        <strain evidence="2">EGGRZ-B1_66</strain>
        <tissue evidence="2">Body</tissue>
    </source>
</reference>
<gene>
    <name evidence="2" type="ORF">Ciccas_003698</name>
</gene>
<organism evidence="2 3">
    <name type="scientific">Cichlidogyrus casuarinus</name>
    <dbReference type="NCBI Taxonomy" id="1844966"/>
    <lineage>
        <taxon>Eukaryota</taxon>
        <taxon>Metazoa</taxon>
        <taxon>Spiralia</taxon>
        <taxon>Lophotrochozoa</taxon>
        <taxon>Platyhelminthes</taxon>
        <taxon>Monogenea</taxon>
        <taxon>Monopisthocotylea</taxon>
        <taxon>Dactylogyridea</taxon>
        <taxon>Ancyrocephalidae</taxon>
        <taxon>Cichlidogyrus</taxon>
    </lineage>
</organism>
<protein>
    <submittedName>
        <fullName evidence="2">Uncharacterized protein</fullName>
    </submittedName>
</protein>
<evidence type="ECO:0000313" key="3">
    <source>
        <dbReference type="Proteomes" id="UP001626550"/>
    </source>
</evidence>
<evidence type="ECO:0000256" key="1">
    <source>
        <dbReference type="SAM" id="MobiDB-lite"/>
    </source>
</evidence>
<sequence>MTPSFGTDFSKAKQDVKRDQHQAVDWSSSELPANASVVQTHHFLPQQQAPSGYNSRSHQNRASGPNLLPWEQTPDYLYSQNFQAEYQPQYAAPHTDMITRRNPAFQNISPSKSQQRIHNSNKAQDSRLIKCKSLNTDDEHYVMLPSVDSHDPLHSTYFDNVAYTTTVPKSYEMSQFPGHAPRNRWSAWETSAQAQYLKNDPNAPTSFYSDPRNINNWVNSSSFHAHNLPHPNELAPFTDEYEPQMMARHPEKTERPLSFAQHGPCVAIVAPDMDSLRRILETNFPNSATLVTNQESLSRSSREHAQPPVTAPVFLEEYVDLINGRQLQSVPSVLLEKGRISEVPRVPLFKCCKLFQPLVHTTPLVQSHREEPDGCLASRVVSCDNSTSFQKLVPPKNICRNLNPALLGASNVEQEKRRSIVVRQPRKLDTAAFLETASFALPRRSVSIARELIENAEMQEDDPVKNGHSNPLKEYLQSKQQNGQRPRLQVPWADSRASPLKNVTFAETPARDLHPDSSVMSVSERAKIWQSPQVSKALRRHSHGNFTTMDHDLGIEENPPSVGDRIKLLQSGRDEPANENDTLKAPVTQMMRPPPRNAGTSLANRYLKSCQENRAPEKRAHMPGNRISK</sequence>
<dbReference type="AlphaFoldDB" id="A0ABD2QDM0"/>
<feature type="compositionally biased region" description="Polar residues" evidence="1">
    <location>
        <begin position="47"/>
        <end position="63"/>
    </location>
</feature>
<name>A0ABD2QDM0_9PLAT</name>
<keyword evidence="3" id="KW-1185">Reference proteome</keyword>
<feature type="region of interest" description="Disordered" evidence="1">
    <location>
        <begin position="572"/>
        <end position="601"/>
    </location>
</feature>
<feature type="region of interest" description="Disordered" evidence="1">
    <location>
        <begin position="1"/>
        <end position="32"/>
    </location>
</feature>